<dbReference type="EMBL" id="JAJSOW010000004">
    <property type="protein sequence ID" value="KAI9191207.1"/>
    <property type="molecule type" value="Genomic_DNA"/>
</dbReference>
<sequence>MHSCTPPISSDSLLLLPTFVSSYCRCSSHLILSFISSYYSFCKECICENLEEGKNNCCPVCNAYLGSFPEQLLRPDHNLCELVLQFFPSKTFKRKEDQSASPPLVMVAPKMSRLNAPKEIPLPQNFSMSQDILRMNHDDGEFAKDNIYLNQTLHNSSKHSEKALKKQQIKCDTELPQVESVISAPEANTLMIRNKEPDQNRLACPEEDENKKTVTCKIGSKTSLLDKMNKSITKTKKTEMMKRKASPLSGLKSDNRKIETGRSVQSGVQRSFGPGRQCDQASPIKKLPNKSFQPVWFSLVASEEKSGIALPQIQKPYIRTMNGDLTLSFVNKYLVRKLNLKDESEVEVLCCGHLLIPNLILKDLVDIWVQATSDIGLMYINHSVESPIFVLFLGNPRLPLPISVFFLEYNVPDFQGLVLNF</sequence>
<dbReference type="PANTHER" id="PTHR46293">
    <property type="entry name" value="E3 UBIQUITIN PROTEIN LIGASE DRIP1"/>
    <property type="match status" value="1"/>
</dbReference>
<dbReference type="InterPro" id="IPR013083">
    <property type="entry name" value="Znf_RING/FYVE/PHD"/>
</dbReference>
<evidence type="ECO:0000256" key="1">
    <source>
        <dbReference type="SAM" id="MobiDB-lite"/>
    </source>
</evidence>
<dbReference type="AlphaFoldDB" id="A0AAD5NZ37"/>
<dbReference type="Gene3D" id="3.10.20.90">
    <property type="entry name" value="Phosphatidylinositol 3-kinase Catalytic Subunit, Chain A, domain 1"/>
    <property type="match status" value="1"/>
</dbReference>
<dbReference type="Proteomes" id="UP001064489">
    <property type="component" value="Chromosome 6"/>
</dbReference>
<reference evidence="2" key="2">
    <citation type="submission" date="2023-02" db="EMBL/GenBank/DDBJ databases">
        <authorList>
            <person name="Swenson N.G."/>
            <person name="Wegrzyn J.L."/>
            <person name="Mcevoy S.L."/>
        </authorList>
    </citation>
    <scope>NUCLEOTIDE SEQUENCE</scope>
    <source>
        <strain evidence="2">91603</strain>
        <tissue evidence="2">Leaf</tissue>
    </source>
</reference>
<comment type="caution">
    <text evidence="2">The sequence shown here is derived from an EMBL/GenBank/DDBJ whole genome shotgun (WGS) entry which is preliminary data.</text>
</comment>
<dbReference type="Gene3D" id="3.30.40.10">
    <property type="entry name" value="Zinc/RING finger domain, C3HC4 (zinc finger)"/>
    <property type="match status" value="1"/>
</dbReference>
<feature type="region of interest" description="Disordered" evidence="1">
    <location>
        <begin position="262"/>
        <end position="285"/>
    </location>
</feature>
<keyword evidence="3" id="KW-1185">Reference proteome</keyword>
<proteinExistence type="predicted"/>
<evidence type="ECO:0000313" key="3">
    <source>
        <dbReference type="Proteomes" id="UP001064489"/>
    </source>
</evidence>
<gene>
    <name evidence="2" type="ORF">LWI28_005113</name>
</gene>
<dbReference type="SUPFAM" id="SSF57850">
    <property type="entry name" value="RING/U-box"/>
    <property type="match status" value="1"/>
</dbReference>
<dbReference type="InterPro" id="IPR044807">
    <property type="entry name" value="DRIP1-like"/>
</dbReference>
<reference evidence="2" key="1">
    <citation type="journal article" date="2022" name="Plant J.">
        <title>Strategies of tolerance reflected in two North American maple genomes.</title>
        <authorList>
            <person name="McEvoy S.L."/>
            <person name="Sezen U.U."/>
            <person name="Trouern-Trend A."/>
            <person name="McMahon S.M."/>
            <person name="Schaberg P.G."/>
            <person name="Yang J."/>
            <person name="Wegrzyn J.L."/>
            <person name="Swenson N.G."/>
        </authorList>
    </citation>
    <scope>NUCLEOTIDE SEQUENCE</scope>
    <source>
        <strain evidence="2">91603</strain>
    </source>
</reference>
<evidence type="ECO:0000313" key="2">
    <source>
        <dbReference type="EMBL" id="KAI9191207.1"/>
    </source>
</evidence>
<accession>A0AAD5NZ37</accession>
<dbReference type="GO" id="GO:0004842">
    <property type="term" value="F:ubiquitin-protein transferase activity"/>
    <property type="evidence" value="ECO:0007669"/>
    <property type="project" value="InterPro"/>
</dbReference>
<organism evidence="2 3">
    <name type="scientific">Acer negundo</name>
    <name type="common">Box elder</name>
    <dbReference type="NCBI Taxonomy" id="4023"/>
    <lineage>
        <taxon>Eukaryota</taxon>
        <taxon>Viridiplantae</taxon>
        <taxon>Streptophyta</taxon>
        <taxon>Embryophyta</taxon>
        <taxon>Tracheophyta</taxon>
        <taxon>Spermatophyta</taxon>
        <taxon>Magnoliopsida</taxon>
        <taxon>eudicotyledons</taxon>
        <taxon>Gunneridae</taxon>
        <taxon>Pentapetalae</taxon>
        <taxon>rosids</taxon>
        <taxon>malvids</taxon>
        <taxon>Sapindales</taxon>
        <taxon>Sapindaceae</taxon>
        <taxon>Hippocastanoideae</taxon>
        <taxon>Acereae</taxon>
        <taxon>Acer</taxon>
    </lineage>
</organism>
<protein>
    <submittedName>
        <fullName evidence="2">Uncharacterized protein</fullName>
    </submittedName>
</protein>
<dbReference type="PANTHER" id="PTHR46293:SF9">
    <property type="entry name" value="E3 UBIQUITIN PROTEIN LIGASE DRIP1-LIKE"/>
    <property type="match status" value="1"/>
</dbReference>
<name>A0AAD5NZ37_ACENE</name>